<dbReference type="GO" id="GO:0045493">
    <property type="term" value="P:xylan catabolic process"/>
    <property type="evidence" value="ECO:0007669"/>
    <property type="project" value="UniProtKB-UniRule"/>
</dbReference>
<sequence>MKLTKIKKSICTAITVLMAAASIPTMANAADDYQDTGNIGGFDWEVWNQESKGNFSWEPSAGSFTCSWSGIENFLARMGKNYDKQKKNYKAFGDIVLSYDVEYTPKGNSYMCIYGWTRSPLVEYYIVEGWGDWRPPGNEGESKGSVTIDGNTYDILKSRRYNKPSIDGTQTFDQYWSVRRTSGSANNKTNNMKGTVSVTKHFDAWAKAGLDMSGTLYEVSLNIEGYKSNGSAKVKSISFDKADIVPEPVIEPVKPDANGYYFKEKFEDGTGDWAGRGDATVKTSSEGYDGSKGLFVSGRTEEWNGASIALDSNTFKAGETYSFGVNVKQLSGSATPMKLTLQYTDQDGKEIYDTVAEKSASDEWIELSNSSYTIPEGASNLILYVEAPKSLTDFYIDNAYAGIKGTKPLVTPSGTVKSSDDMRGDINEDGTVDVFDLIQLRKGIIDLKTGTVPANYDVNGDGTVGVADLVCLQKHILGTSSIPEPTK</sequence>
<dbReference type="InterPro" id="IPR036439">
    <property type="entry name" value="Dockerin_dom_sf"/>
</dbReference>
<keyword evidence="7 9" id="KW-0326">Glycosidase</keyword>
<gene>
    <name evidence="13" type="ORF">SAMN02910265_02162</name>
</gene>
<feature type="signal peptide" evidence="10">
    <location>
        <begin position="1"/>
        <end position="29"/>
    </location>
</feature>
<evidence type="ECO:0000256" key="9">
    <source>
        <dbReference type="PROSITE-ProRule" id="PRU01097"/>
    </source>
</evidence>
<dbReference type="UniPathway" id="UPA00114"/>
<feature type="active site" description="Proton donor" evidence="9">
    <location>
        <position position="224"/>
    </location>
</feature>
<dbReference type="InterPro" id="IPR003305">
    <property type="entry name" value="CenC_carb-bd"/>
</dbReference>
<evidence type="ECO:0000256" key="3">
    <source>
        <dbReference type="ARBA" id="ARBA00012590"/>
    </source>
</evidence>
<dbReference type="GO" id="GO:0031176">
    <property type="term" value="F:endo-1,4-beta-xylanase activity"/>
    <property type="evidence" value="ECO:0007669"/>
    <property type="project" value="UniProtKB-UniRule"/>
</dbReference>
<dbReference type="PRINTS" id="PR00911">
    <property type="entry name" value="GLHYDRLASE11"/>
</dbReference>
<dbReference type="InterPro" id="IPR018247">
    <property type="entry name" value="EF_Hand_1_Ca_BS"/>
</dbReference>
<organism evidence="13 14">
    <name type="scientific">Ruminococcus flavefaciens</name>
    <dbReference type="NCBI Taxonomy" id="1265"/>
    <lineage>
        <taxon>Bacteria</taxon>
        <taxon>Bacillati</taxon>
        <taxon>Bacillota</taxon>
        <taxon>Clostridia</taxon>
        <taxon>Eubacteriales</taxon>
        <taxon>Oscillospiraceae</taxon>
        <taxon>Ruminococcus</taxon>
    </lineage>
</organism>
<dbReference type="PROSITE" id="PS51761">
    <property type="entry name" value="GH11_3"/>
    <property type="match status" value="1"/>
</dbReference>
<keyword evidence="4 9" id="KW-0858">Xylan degradation</keyword>
<feature type="active site" description="Nucleophile" evidence="9">
    <location>
        <position position="123"/>
    </location>
</feature>
<dbReference type="OrthoDB" id="9806342at2"/>
<dbReference type="Gene3D" id="2.60.120.180">
    <property type="match status" value="1"/>
</dbReference>
<feature type="chain" id="PRO_5010267480" description="endo-1,4-beta-xylanase" evidence="10">
    <location>
        <begin position="30"/>
        <end position="487"/>
    </location>
</feature>
<dbReference type="PROSITE" id="PS51766">
    <property type="entry name" value="DOCKERIN"/>
    <property type="match status" value="1"/>
</dbReference>
<dbReference type="EC" id="3.2.1.8" evidence="3 9"/>
<evidence type="ECO:0000256" key="8">
    <source>
        <dbReference type="ARBA" id="ARBA00023326"/>
    </source>
</evidence>
<dbReference type="Gene3D" id="1.10.1330.10">
    <property type="entry name" value="Dockerin domain"/>
    <property type="match status" value="1"/>
</dbReference>
<keyword evidence="8 9" id="KW-0624">Polysaccharide degradation</keyword>
<proteinExistence type="inferred from homology"/>
<keyword evidence="6 9" id="KW-0119">Carbohydrate metabolism</keyword>
<evidence type="ECO:0000259" key="12">
    <source>
        <dbReference type="PROSITE" id="PS51766"/>
    </source>
</evidence>
<name>A0A1H6K1X9_RUMFL</name>
<evidence type="ECO:0000256" key="7">
    <source>
        <dbReference type="ARBA" id="ARBA00023295"/>
    </source>
</evidence>
<comment type="pathway">
    <text evidence="2 9">Glycan degradation; xylan degradation.</text>
</comment>
<evidence type="ECO:0000259" key="11">
    <source>
        <dbReference type="PROSITE" id="PS51761"/>
    </source>
</evidence>
<protein>
    <recommendedName>
        <fullName evidence="3 9">endo-1,4-beta-xylanase</fullName>
        <ecNumber evidence="3 9">3.2.1.8</ecNumber>
    </recommendedName>
</protein>
<comment type="catalytic activity">
    <reaction evidence="1 9">
        <text>Endohydrolysis of (1-&gt;4)-beta-D-xylosidic linkages in xylans.</text>
        <dbReference type="EC" id="3.2.1.8"/>
    </reaction>
</comment>
<dbReference type="InterPro" id="IPR013320">
    <property type="entry name" value="ConA-like_dom_sf"/>
</dbReference>
<keyword evidence="10" id="KW-0732">Signal</keyword>
<dbReference type="PROSITE" id="PS00776">
    <property type="entry name" value="GH11_1"/>
    <property type="match status" value="1"/>
</dbReference>
<evidence type="ECO:0000313" key="13">
    <source>
        <dbReference type="EMBL" id="SEH69234.1"/>
    </source>
</evidence>
<dbReference type="Gene3D" id="2.60.120.260">
    <property type="entry name" value="Galactose-binding domain-like"/>
    <property type="match status" value="1"/>
</dbReference>
<dbReference type="InterPro" id="IPR033123">
    <property type="entry name" value="GH11_dom"/>
</dbReference>
<evidence type="ECO:0000256" key="4">
    <source>
        <dbReference type="ARBA" id="ARBA00022651"/>
    </source>
</evidence>
<dbReference type="InterPro" id="IPR008979">
    <property type="entry name" value="Galactose-bd-like_sf"/>
</dbReference>
<feature type="domain" description="GH11" evidence="11">
    <location>
        <begin position="30"/>
        <end position="237"/>
    </location>
</feature>
<dbReference type="SUPFAM" id="SSF63446">
    <property type="entry name" value="Type I dockerin domain"/>
    <property type="match status" value="1"/>
</dbReference>
<dbReference type="PANTHER" id="PTHR46828">
    <property type="entry name" value="ENDO-1,4-BETA-XYLANASE A-RELATED"/>
    <property type="match status" value="1"/>
</dbReference>
<dbReference type="AlphaFoldDB" id="A0A1H6K1X9"/>
<dbReference type="InterPro" id="IPR018208">
    <property type="entry name" value="GH11_AS_1"/>
</dbReference>
<reference evidence="13 14" key="1">
    <citation type="submission" date="2016-10" db="EMBL/GenBank/DDBJ databases">
        <authorList>
            <person name="de Groot N.N."/>
        </authorList>
    </citation>
    <scope>NUCLEOTIDE SEQUENCE [LARGE SCALE GENOMIC DNA]</scope>
    <source>
        <strain evidence="13 14">YAD2003</strain>
    </source>
</reference>
<keyword evidence="5 9" id="KW-0378">Hydrolase</keyword>
<dbReference type="CDD" id="cd14256">
    <property type="entry name" value="Dockerin_I"/>
    <property type="match status" value="1"/>
</dbReference>
<dbReference type="InterPro" id="IPR016134">
    <property type="entry name" value="Dockerin_dom"/>
</dbReference>
<feature type="domain" description="Dockerin" evidence="12">
    <location>
        <begin position="419"/>
        <end position="484"/>
    </location>
</feature>
<dbReference type="Proteomes" id="UP000183190">
    <property type="component" value="Unassembled WGS sequence"/>
</dbReference>
<accession>A0A1H6K1X9</accession>
<dbReference type="InterPro" id="IPR013319">
    <property type="entry name" value="GH11/12"/>
</dbReference>
<dbReference type="InterPro" id="IPR001137">
    <property type="entry name" value="Glyco_hydro_11"/>
</dbReference>
<comment type="similarity">
    <text evidence="9">Belongs to the glycosyl hydrolase 11 (cellulase G) family.</text>
</comment>
<evidence type="ECO:0000256" key="2">
    <source>
        <dbReference type="ARBA" id="ARBA00004851"/>
    </source>
</evidence>
<evidence type="ECO:0000256" key="10">
    <source>
        <dbReference type="SAM" id="SignalP"/>
    </source>
</evidence>
<dbReference type="Pfam" id="PF02018">
    <property type="entry name" value="CBM_4_9"/>
    <property type="match status" value="1"/>
</dbReference>
<dbReference type="PANTHER" id="PTHR46828:SF2">
    <property type="entry name" value="ENDO-1,4-BETA-XYLANASE A-RELATED"/>
    <property type="match status" value="1"/>
</dbReference>
<dbReference type="RefSeq" id="WP_074717252.1">
    <property type="nucleotide sequence ID" value="NZ_FNWV01000007.1"/>
</dbReference>
<dbReference type="PROSITE" id="PS00018">
    <property type="entry name" value="EF_HAND_1"/>
    <property type="match status" value="2"/>
</dbReference>
<evidence type="ECO:0000313" key="14">
    <source>
        <dbReference type="Proteomes" id="UP000183190"/>
    </source>
</evidence>
<dbReference type="SUPFAM" id="SSF49785">
    <property type="entry name" value="Galactose-binding domain-like"/>
    <property type="match status" value="1"/>
</dbReference>
<evidence type="ECO:0000256" key="6">
    <source>
        <dbReference type="ARBA" id="ARBA00023277"/>
    </source>
</evidence>
<dbReference type="InterPro" id="IPR002105">
    <property type="entry name" value="Dockerin_1_rpt"/>
</dbReference>
<dbReference type="EMBL" id="FNWV01000007">
    <property type="protein sequence ID" value="SEH69234.1"/>
    <property type="molecule type" value="Genomic_DNA"/>
</dbReference>
<evidence type="ECO:0000256" key="1">
    <source>
        <dbReference type="ARBA" id="ARBA00000681"/>
    </source>
</evidence>
<dbReference type="Pfam" id="PF00457">
    <property type="entry name" value="Glyco_hydro_11"/>
    <property type="match status" value="1"/>
</dbReference>
<dbReference type="Pfam" id="PF00404">
    <property type="entry name" value="Dockerin_1"/>
    <property type="match status" value="1"/>
</dbReference>
<evidence type="ECO:0000256" key="5">
    <source>
        <dbReference type="ARBA" id="ARBA00022801"/>
    </source>
</evidence>
<dbReference type="SUPFAM" id="SSF49899">
    <property type="entry name" value="Concanavalin A-like lectins/glucanases"/>
    <property type="match status" value="1"/>
</dbReference>